<sequence length="549" mass="59433">MLSHAIERSDIGAQKVSVNTPGFRKNLSVGARRIAHMFESKTSADALFRQHAEIARAHFLEIDAVTALYLDRCEEDAAVGVNEAFRGQFAHVEIASILSITEYAAQKMIALGCDLRWRLPRVAAAFACGDIDLAKATALSEALANVSEHALDDIERLLVDGACRATGNKLKARARGLIARHDPDGVRARRVRAEADRDVRTCASHDGMSTLDGMLPAVGAQTLATRLRAMSMQVCGSDPRTFGQRRADALIALAEGKTSLDCQCDGDCTRRDDAKTSALPIATILVGVNASTLLGFDDLPGYLQGYGHIDADLACAIAADATWQRVLTLAPSEVQHCSTAGAVGPVLGVGRSMRSPEILPAAARGNRSRRNSGSRRGESTYQPSAALATIVRTRDGTCRFPNCVVRSDSCDIDHTVPFDHGNPAQGGPTAERNLACLCRKHHRLKTFGRWTVKQIGGGLLEWKDPSGRRTVTAPVGPFCDPELRVPDAARLHLTDDDALERRFGLRDRGVEADLEYLLDWSVPGWRKARTASRRNESPLANALPEFADF</sequence>
<dbReference type="EMBL" id="AP008957">
    <property type="protein sequence ID" value="BAH35024.1"/>
    <property type="molecule type" value="Genomic_DNA"/>
</dbReference>
<dbReference type="CDD" id="cd00085">
    <property type="entry name" value="HNHc"/>
    <property type="match status" value="1"/>
</dbReference>
<gene>
    <name evidence="3" type="ordered locus">RER_43160</name>
</gene>
<dbReference type="Proteomes" id="UP000002204">
    <property type="component" value="Chromosome"/>
</dbReference>
<accession>C1A339</accession>
<dbReference type="Pfam" id="PF02720">
    <property type="entry name" value="DUF222"/>
    <property type="match status" value="1"/>
</dbReference>
<dbReference type="Gene3D" id="1.10.30.50">
    <property type="match status" value="1"/>
</dbReference>
<dbReference type="HOGENOM" id="CLU_021786_3_2_11"/>
<feature type="domain" description="HNH nuclease" evidence="2">
    <location>
        <begin position="386"/>
        <end position="443"/>
    </location>
</feature>
<dbReference type="eggNOG" id="COG1403">
    <property type="taxonomic scope" value="Bacteria"/>
</dbReference>
<name>C1A339_RHOE4</name>
<evidence type="ECO:0000256" key="1">
    <source>
        <dbReference type="SAM" id="MobiDB-lite"/>
    </source>
</evidence>
<feature type="region of interest" description="Disordered" evidence="1">
    <location>
        <begin position="357"/>
        <end position="382"/>
    </location>
</feature>
<reference evidence="3 4" key="2">
    <citation type="journal article" date="2006" name="Environ. Microbiol.">
        <title>Sequence analysis of three plasmids harboured in Rhodococcus erythropolis strain PR4.</title>
        <authorList>
            <person name="Sekine M."/>
            <person name="Tanikawa S."/>
            <person name="Omata S."/>
            <person name="Saito M."/>
            <person name="Fujisawa T."/>
            <person name="Tsukatani N."/>
            <person name="Tajima T."/>
            <person name="Sekigawa T."/>
            <person name="Kosugi H."/>
            <person name="Matsuo Y."/>
            <person name="Nishiko R."/>
            <person name="Imamura K."/>
            <person name="Ito M."/>
            <person name="Narita H."/>
            <person name="Tago S."/>
            <person name="Fujita N."/>
            <person name="Harayama S."/>
        </authorList>
    </citation>
    <scope>NUCLEOTIDE SEQUENCE [LARGE SCALE GENOMIC DNA]</scope>
    <source>
        <strain evidence="4">PR4 / NBRC 100887</strain>
    </source>
</reference>
<evidence type="ECO:0000313" key="3">
    <source>
        <dbReference type="EMBL" id="BAH35024.1"/>
    </source>
</evidence>
<protein>
    <recommendedName>
        <fullName evidence="2">HNH nuclease domain-containing protein</fullName>
    </recommendedName>
</protein>
<dbReference type="AlphaFoldDB" id="C1A339"/>
<dbReference type="InterPro" id="IPR003870">
    <property type="entry name" value="DUF222"/>
</dbReference>
<evidence type="ECO:0000259" key="2">
    <source>
        <dbReference type="SMART" id="SM00507"/>
    </source>
</evidence>
<dbReference type="KEGG" id="rer:RER_43160"/>
<reference evidence="4" key="1">
    <citation type="submission" date="2005-03" db="EMBL/GenBank/DDBJ databases">
        <title>Comparison of the complete genome sequences of Rhodococcus erythropolis PR4 and Rhodococcus opacus B4.</title>
        <authorList>
            <person name="Takarada H."/>
            <person name="Sekine M."/>
            <person name="Hosoyama A."/>
            <person name="Yamada R."/>
            <person name="Fujisawa T."/>
            <person name="Omata S."/>
            <person name="Shimizu A."/>
            <person name="Tsukatani N."/>
            <person name="Tanikawa S."/>
            <person name="Fujita N."/>
            <person name="Harayama S."/>
        </authorList>
    </citation>
    <scope>NUCLEOTIDE SEQUENCE [LARGE SCALE GENOMIC DNA]</scope>
    <source>
        <strain evidence="4">PR4 / NBRC 100887</strain>
    </source>
</reference>
<dbReference type="InterPro" id="IPR003615">
    <property type="entry name" value="HNH_nuc"/>
</dbReference>
<dbReference type="SMART" id="SM00507">
    <property type="entry name" value="HNHc"/>
    <property type="match status" value="1"/>
</dbReference>
<evidence type="ECO:0000313" key="4">
    <source>
        <dbReference type="Proteomes" id="UP000002204"/>
    </source>
</evidence>
<proteinExistence type="predicted"/>
<organism evidence="3 4">
    <name type="scientific">Rhodococcus erythropolis (strain PR4 / NBRC 100887)</name>
    <dbReference type="NCBI Taxonomy" id="234621"/>
    <lineage>
        <taxon>Bacteria</taxon>
        <taxon>Bacillati</taxon>
        <taxon>Actinomycetota</taxon>
        <taxon>Actinomycetes</taxon>
        <taxon>Mycobacteriales</taxon>
        <taxon>Nocardiaceae</taxon>
        <taxon>Rhodococcus</taxon>
        <taxon>Rhodococcus erythropolis group</taxon>
    </lineage>
</organism>